<name>A9BDZ8_PROM4</name>
<dbReference type="KEGG" id="pmj:P9211_03771"/>
<reference evidence="2 3" key="1">
    <citation type="journal article" date="2007" name="PLoS Genet.">
        <title>Patterns and implications of gene gain and loss in the evolution of Prochlorococcus.</title>
        <authorList>
            <person name="Kettler G.C."/>
            <person name="Martiny A.C."/>
            <person name="Huang K."/>
            <person name="Zucker J."/>
            <person name="Coleman M.L."/>
            <person name="Rodrigue S."/>
            <person name="Chen F."/>
            <person name="Lapidus A."/>
            <person name="Ferriera S."/>
            <person name="Johnson J."/>
            <person name="Steglich C."/>
            <person name="Church G.M."/>
            <person name="Richardson P."/>
            <person name="Chisholm S.W."/>
        </authorList>
    </citation>
    <scope>NUCLEOTIDE SEQUENCE [LARGE SCALE GENOMIC DNA]</scope>
    <source>
        <strain evidence="3">MIT 9211</strain>
    </source>
</reference>
<protein>
    <submittedName>
        <fullName evidence="2">Uncharacterized protein</fullName>
    </submittedName>
</protein>
<dbReference type="AlphaFoldDB" id="A9BDZ8"/>
<evidence type="ECO:0000313" key="3">
    <source>
        <dbReference type="Proteomes" id="UP000000788"/>
    </source>
</evidence>
<keyword evidence="1" id="KW-0812">Transmembrane</keyword>
<dbReference type="EMBL" id="CP000878">
    <property type="protein sequence ID" value="ABX08308.1"/>
    <property type="molecule type" value="Genomic_DNA"/>
</dbReference>
<feature type="transmembrane region" description="Helical" evidence="1">
    <location>
        <begin position="20"/>
        <end position="43"/>
    </location>
</feature>
<evidence type="ECO:0000313" key="2">
    <source>
        <dbReference type="EMBL" id="ABX08308.1"/>
    </source>
</evidence>
<sequence>MNSMLVSILGLMPSELGVSGSTIDIVLTFATGTVIVLPLLFVVRSKKDFRKITL</sequence>
<evidence type="ECO:0000256" key="1">
    <source>
        <dbReference type="SAM" id="Phobius"/>
    </source>
</evidence>
<keyword evidence="1" id="KW-1133">Transmembrane helix</keyword>
<accession>A9BDZ8</accession>
<proteinExistence type="predicted"/>
<dbReference type="eggNOG" id="ENOG5032GCB">
    <property type="taxonomic scope" value="Bacteria"/>
</dbReference>
<gene>
    <name evidence="2" type="ordered locus">P9211_03771</name>
</gene>
<organism evidence="2 3">
    <name type="scientific">Prochlorococcus marinus (strain MIT 9211)</name>
    <dbReference type="NCBI Taxonomy" id="93059"/>
    <lineage>
        <taxon>Bacteria</taxon>
        <taxon>Bacillati</taxon>
        <taxon>Cyanobacteriota</taxon>
        <taxon>Cyanophyceae</taxon>
        <taxon>Synechococcales</taxon>
        <taxon>Prochlorococcaceae</taxon>
        <taxon>Prochlorococcus</taxon>
    </lineage>
</organism>
<dbReference type="Proteomes" id="UP000000788">
    <property type="component" value="Chromosome"/>
</dbReference>
<keyword evidence="1" id="KW-0472">Membrane</keyword>
<dbReference type="HOGENOM" id="CLU_3046834_0_0_3"/>
<keyword evidence="3" id="KW-1185">Reference proteome</keyword>